<gene>
    <name evidence="2" type="ORF">SDRG_14903</name>
</gene>
<keyword evidence="3" id="KW-1185">Reference proteome</keyword>
<evidence type="ECO:0000313" key="2">
    <source>
        <dbReference type="EMBL" id="EQC27282.1"/>
    </source>
</evidence>
<evidence type="ECO:0000256" key="1">
    <source>
        <dbReference type="SAM" id="Phobius"/>
    </source>
</evidence>
<dbReference type="InParanoid" id="T0RCF8"/>
<keyword evidence="1" id="KW-0812">Transmembrane</keyword>
<name>T0RCF8_SAPDV</name>
<dbReference type="GeneID" id="19955630"/>
<dbReference type="RefSeq" id="XP_008619285.1">
    <property type="nucleotide sequence ID" value="XM_008621063.1"/>
</dbReference>
<evidence type="ECO:0000313" key="3">
    <source>
        <dbReference type="Proteomes" id="UP000030762"/>
    </source>
</evidence>
<protein>
    <submittedName>
        <fullName evidence="2">Uncharacterized protein</fullName>
    </submittedName>
</protein>
<dbReference type="Proteomes" id="UP000030762">
    <property type="component" value="Unassembled WGS sequence"/>
</dbReference>
<reference evidence="2 3" key="1">
    <citation type="submission" date="2012-04" db="EMBL/GenBank/DDBJ databases">
        <title>The Genome Sequence of Saprolegnia declina VS20.</title>
        <authorList>
            <consortium name="The Broad Institute Genome Sequencing Platform"/>
            <person name="Russ C."/>
            <person name="Nusbaum C."/>
            <person name="Tyler B."/>
            <person name="van West P."/>
            <person name="Dieguez-Uribeondo J."/>
            <person name="de Bruijn I."/>
            <person name="Tripathy S."/>
            <person name="Jiang R."/>
            <person name="Young S.K."/>
            <person name="Zeng Q."/>
            <person name="Gargeya S."/>
            <person name="Fitzgerald M."/>
            <person name="Haas B."/>
            <person name="Abouelleil A."/>
            <person name="Alvarado L."/>
            <person name="Arachchi H.M."/>
            <person name="Berlin A."/>
            <person name="Chapman S.B."/>
            <person name="Goldberg J."/>
            <person name="Griggs A."/>
            <person name="Gujja S."/>
            <person name="Hansen M."/>
            <person name="Howarth C."/>
            <person name="Imamovic A."/>
            <person name="Larimer J."/>
            <person name="McCowen C."/>
            <person name="Montmayeur A."/>
            <person name="Murphy C."/>
            <person name="Neiman D."/>
            <person name="Pearson M."/>
            <person name="Priest M."/>
            <person name="Roberts A."/>
            <person name="Saif S."/>
            <person name="Shea T."/>
            <person name="Sisk P."/>
            <person name="Sykes S."/>
            <person name="Wortman J."/>
            <person name="Nusbaum C."/>
            <person name="Birren B."/>
        </authorList>
    </citation>
    <scope>NUCLEOTIDE SEQUENCE [LARGE SCALE GENOMIC DNA]</scope>
    <source>
        <strain evidence="2 3">VS20</strain>
    </source>
</reference>
<dbReference type="EMBL" id="JH767211">
    <property type="protein sequence ID" value="EQC27282.1"/>
    <property type="molecule type" value="Genomic_DNA"/>
</dbReference>
<sequence>MSESSILPGILLYASVLCMCCPVAVSLIACVPNCCLPWRLDAPAPIMRPTEPKDMTDEGEYSYYLRQHTRVQKRENAIFNEMTKHVSSIGLVAFVPILFKRHFFVVLLTVLCVAVHGRQYITLDAARRTLALERQLWAAANARVRDFLENN</sequence>
<keyword evidence="1" id="KW-1133">Transmembrane helix</keyword>
<dbReference type="OMA" id="HFLENEM"/>
<dbReference type="AlphaFoldDB" id="T0RCF8"/>
<proteinExistence type="predicted"/>
<dbReference type="OrthoDB" id="10362431at2759"/>
<dbReference type="VEuPathDB" id="FungiDB:SDRG_14903"/>
<keyword evidence="1" id="KW-0472">Membrane</keyword>
<organism evidence="2 3">
    <name type="scientific">Saprolegnia diclina (strain VS20)</name>
    <dbReference type="NCBI Taxonomy" id="1156394"/>
    <lineage>
        <taxon>Eukaryota</taxon>
        <taxon>Sar</taxon>
        <taxon>Stramenopiles</taxon>
        <taxon>Oomycota</taxon>
        <taxon>Saprolegniomycetes</taxon>
        <taxon>Saprolegniales</taxon>
        <taxon>Saprolegniaceae</taxon>
        <taxon>Saprolegnia</taxon>
    </lineage>
</organism>
<accession>T0RCF8</accession>
<feature type="transmembrane region" description="Helical" evidence="1">
    <location>
        <begin position="6"/>
        <end position="31"/>
    </location>
</feature>